<organism evidence="5 6">
    <name type="scientific">Lupinus luteus</name>
    <name type="common">European yellow lupine</name>
    <dbReference type="NCBI Taxonomy" id="3873"/>
    <lineage>
        <taxon>Eukaryota</taxon>
        <taxon>Viridiplantae</taxon>
        <taxon>Streptophyta</taxon>
        <taxon>Embryophyta</taxon>
        <taxon>Tracheophyta</taxon>
        <taxon>Spermatophyta</taxon>
        <taxon>Magnoliopsida</taxon>
        <taxon>eudicotyledons</taxon>
        <taxon>Gunneridae</taxon>
        <taxon>Pentapetalae</taxon>
        <taxon>rosids</taxon>
        <taxon>fabids</taxon>
        <taxon>Fabales</taxon>
        <taxon>Fabaceae</taxon>
        <taxon>Papilionoideae</taxon>
        <taxon>50 kb inversion clade</taxon>
        <taxon>genistoids sensu lato</taxon>
        <taxon>core genistoids</taxon>
        <taxon>Genisteae</taxon>
        <taxon>Lupinus</taxon>
    </lineage>
</organism>
<dbReference type="Pfam" id="PF07765">
    <property type="entry name" value="KIP1"/>
    <property type="match status" value="1"/>
</dbReference>
<evidence type="ECO:0000259" key="4">
    <source>
        <dbReference type="PROSITE" id="PS51774"/>
    </source>
</evidence>
<feature type="coiled-coil region" evidence="2">
    <location>
        <begin position="154"/>
        <end position="209"/>
    </location>
</feature>
<dbReference type="InterPro" id="IPR056889">
    <property type="entry name" value="NET2A-D/KIP1-like_C"/>
</dbReference>
<feature type="compositionally biased region" description="Basic and acidic residues" evidence="3">
    <location>
        <begin position="616"/>
        <end position="637"/>
    </location>
</feature>
<feature type="coiled-coil region" evidence="2">
    <location>
        <begin position="352"/>
        <end position="400"/>
    </location>
</feature>
<feature type="region of interest" description="Disordered" evidence="3">
    <location>
        <begin position="568"/>
        <end position="658"/>
    </location>
</feature>
<reference evidence="5 6" key="1">
    <citation type="submission" date="2024-03" db="EMBL/GenBank/DDBJ databases">
        <authorList>
            <person name="Martinez-Hernandez J."/>
        </authorList>
    </citation>
    <scope>NUCLEOTIDE SEQUENCE [LARGE SCALE GENOMIC DNA]</scope>
</reference>
<comment type="caution">
    <text evidence="5">The sequence shown here is derived from an EMBL/GenBank/DDBJ whole genome shotgun (WGS) entry which is preliminary data.</text>
</comment>
<dbReference type="EMBL" id="CAXHTB010000009">
    <property type="protein sequence ID" value="CAL0311847.1"/>
    <property type="molecule type" value="Genomic_DNA"/>
</dbReference>
<sequence>MHIHGGGLATSEQSNQNGWNKTFKEDGDSFAKRAEMYYKKRPELINFVEESFKAYRALAERYDHISTELQNANNTIASVFPDQVPFMDEDDDASLVPSRKQPPLQGFRPDALKVPKPPLEDLKSDITTERTIENFQSKKPAAATPNVTKSGLSREDAVEEVDKLQKQILELQTVKEFAKSSYDSAISQYWETEQQIKELQERVSILQDELGEGIIIEDDVAHRLMAQAALTSCQETLTQLQVKQKQSLDETIIETTRIKDVKAKLSCLMNEFQYDQIKSKEPRVKRDVKKETETKNLEEIEKLTQQTQELKSLKQNNKEHLGAESNISLSVTEMSEKVDELVSKVMSLGTSVSSQAAVVKRLRTEIDELQDRIRILETDKESLINDKNKLNDLLRQMEGKLYDVEDLNQIVNDQNNNLQTHFTEAFSNVDHLSEKVQNMHPDTEIKAMDLSHTQRDSSGQAEWKHEHEGEVALNQDNIFLNDVQLDGELKVTNLVEDALKSDNELTGVLEYAVNSDKELKVTNISQDGVTLENELYVTGTFEDGVTSDKELNVIVTLQDIVPSDNELKITSSPENAVHTENELKVTSPLENDPKSGNDVMTVGSLEMEEASQVENKSPKDFEEQEKTLDQSNSDKKATVAPIDNQEVSEHPESNQAGSCLESFGEQQENDVKQVEYETDNTLKVDLVEQITTQEDEPDWQKMFMNGMQGREQVLLKEYTSILRNYKDVKKRLAEIEKKNQDRDLSSQLKEMKTANALKDEEIRLLRQKLGFLLKSFEGNQDMAGEHSLGELLKIEHYESITSAIEEKFRSNIDELLEENLIFWTKFSTSFAEIQNFETSIKDLITEVSKVEEKVKSLEGNSSIKFAIQSYARPIYKHLREIQTEITVWLGKSAMLKEELQCRFSSLCNIQEEIMATLKVSAEDDDFKFTSYQAAKFQGEILSMKQENNRVADELQAGLDIVSSLQLEIEKLLPKLDEKFGLSASKRQESGQLRQSESKAKVPLRSFIFEAKPKKQSIFSCMPPIMHRKHHALKAHGNA</sequence>
<accession>A0AAV1WSR5</accession>
<evidence type="ECO:0000256" key="3">
    <source>
        <dbReference type="SAM" id="MobiDB-lite"/>
    </source>
</evidence>
<feature type="domain" description="NAB" evidence="4">
    <location>
        <begin position="1"/>
        <end position="69"/>
    </location>
</feature>
<feature type="coiled-coil region" evidence="2">
    <location>
        <begin position="296"/>
        <end position="323"/>
    </location>
</feature>
<dbReference type="Pfam" id="PF24918">
    <property type="entry name" value="NET2A_C"/>
    <property type="match status" value="1"/>
</dbReference>
<dbReference type="InterPro" id="IPR056888">
    <property type="entry name" value="NET2A-D/KIP1-like_dom"/>
</dbReference>
<evidence type="ECO:0000256" key="1">
    <source>
        <dbReference type="ARBA" id="ARBA00023054"/>
    </source>
</evidence>
<keyword evidence="1 2" id="KW-0175">Coiled coil</keyword>
<evidence type="ECO:0000256" key="2">
    <source>
        <dbReference type="SAM" id="Coils"/>
    </source>
</evidence>
<keyword evidence="6" id="KW-1185">Reference proteome</keyword>
<feature type="region of interest" description="Disordered" evidence="3">
    <location>
        <begin position="91"/>
        <end position="118"/>
    </location>
</feature>
<protein>
    <recommendedName>
        <fullName evidence="4">NAB domain-containing protein</fullName>
    </recommendedName>
</protein>
<name>A0AAV1WSR5_LUPLU</name>
<dbReference type="Pfam" id="PF25014">
    <property type="entry name" value="NET2A"/>
    <property type="match status" value="1"/>
</dbReference>
<dbReference type="PANTHER" id="PTHR31631:SF15">
    <property type="entry name" value="KINASE INTERACTING (KIP1-LIKE) FAMILY PROTEIN"/>
    <property type="match status" value="1"/>
</dbReference>
<dbReference type="InterPro" id="IPR011684">
    <property type="entry name" value="NAB"/>
</dbReference>
<dbReference type="GO" id="GO:0003779">
    <property type="term" value="F:actin binding"/>
    <property type="evidence" value="ECO:0007669"/>
    <property type="project" value="InterPro"/>
</dbReference>
<evidence type="ECO:0000313" key="6">
    <source>
        <dbReference type="Proteomes" id="UP001497480"/>
    </source>
</evidence>
<evidence type="ECO:0000313" key="5">
    <source>
        <dbReference type="EMBL" id="CAL0311847.1"/>
    </source>
</evidence>
<dbReference type="PANTHER" id="PTHR31631">
    <property type="entry name" value="PROTEIN NETWORKED 2D"/>
    <property type="match status" value="1"/>
</dbReference>
<proteinExistence type="predicted"/>
<feature type="compositionally biased region" description="Polar residues" evidence="3">
    <location>
        <begin position="10"/>
        <end position="20"/>
    </location>
</feature>
<dbReference type="AlphaFoldDB" id="A0AAV1WSR5"/>
<dbReference type="PROSITE" id="PS51774">
    <property type="entry name" value="NAB"/>
    <property type="match status" value="1"/>
</dbReference>
<dbReference type="Proteomes" id="UP001497480">
    <property type="component" value="Unassembled WGS sequence"/>
</dbReference>
<feature type="region of interest" description="Disordered" evidence="3">
    <location>
        <begin position="1"/>
        <end position="25"/>
    </location>
</feature>
<feature type="coiled-coil region" evidence="2">
    <location>
        <begin position="718"/>
        <end position="768"/>
    </location>
</feature>
<gene>
    <name evidence="5" type="ORF">LLUT_LOCUS12907</name>
</gene>
<feature type="coiled-coil region" evidence="2">
    <location>
        <begin position="833"/>
        <end position="860"/>
    </location>
</feature>